<reference evidence="1 2" key="1">
    <citation type="submission" date="2008-10" db="EMBL/GenBank/DDBJ databases">
        <title>Draft genome sequence of Parabacteroides johnsonii (DSM 18315).</title>
        <authorList>
            <person name="Sudarsanam P."/>
            <person name="Ley R."/>
            <person name="Guruge J."/>
            <person name="Turnbaugh P.J."/>
            <person name="Mahowald M."/>
            <person name="Liep D."/>
            <person name="Gordon J."/>
        </authorList>
    </citation>
    <scope>NUCLEOTIDE SEQUENCE [LARGE SCALE GENOMIC DNA]</scope>
    <source>
        <strain evidence="1 2">DSM 18315</strain>
    </source>
</reference>
<dbReference type="Proteomes" id="UP000005510">
    <property type="component" value="Unassembled WGS sequence"/>
</dbReference>
<reference evidence="1 2" key="2">
    <citation type="submission" date="2008-10" db="EMBL/GenBank/DDBJ databases">
        <authorList>
            <person name="Fulton L."/>
            <person name="Clifton S."/>
            <person name="Fulton B."/>
            <person name="Xu J."/>
            <person name="Minx P."/>
            <person name="Pepin K.H."/>
            <person name="Johnson M."/>
            <person name="Bhonagiri V."/>
            <person name="Nash W.E."/>
            <person name="Mardis E.R."/>
            <person name="Wilson R.K."/>
        </authorList>
    </citation>
    <scope>NUCLEOTIDE SEQUENCE [LARGE SCALE GENOMIC DNA]</scope>
    <source>
        <strain evidence="1 2">DSM 18315</strain>
    </source>
</reference>
<accession>B7BAM1</accession>
<dbReference type="AlphaFoldDB" id="B7BAM1"/>
<evidence type="ECO:0000313" key="2">
    <source>
        <dbReference type="Proteomes" id="UP000005510"/>
    </source>
</evidence>
<sequence>MILYKLVVNIPVIDGAKIQFVMNSTPIILNLLPLCHLKKLKLEKD</sequence>
<organism evidence="1 2">
    <name type="scientific">Parabacteroides johnsonii DSM 18315</name>
    <dbReference type="NCBI Taxonomy" id="537006"/>
    <lineage>
        <taxon>Bacteria</taxon>
        <taxon>Pseudomonadati</taxon>
        <taxon>Bacteroidota</taxon>
        <taxon>Bacteroidia</taxon>
        <taxon>Bacteroidales</taxon>
        <taxon>Tannerellaceae</taxon>
        <taxon>Parabacteroides</taxon>
    </lineage>
</organism>
<name>B7BAM1_9BACT</name>
<gene>
    <name evidence="1" type="ORF">PRABACTJOHN_02079</name>
</gene>
<dbReference type="STRING" id="537006.PRABACTJOHN_02079"/>
<comment type="caution">
    <text evidence="1">The sequence shown here is derived from an EMBL/GenBank/DDBJ whole genome shotgun (WGS) entry which is preliminary data.</text>
</comment>
<proteinExistence type="predicted"/>
<dbReference type="EMBL" id="ABYH01000232">
    <property type="protein sequence ID" value="EEC96528.1"/>
    <property type="molecule type" value="Genomic_DNA"/>
</dbReference>
<evidence type="ECO:0000313" key="1">
    <source>
        <dbReference type="EMBL" id="EEC96528.1"/>
    </source>
</evidence>
<dbReference type="HOGENOM" id="CLU_3203071_0_0_10"/>
<protein>
    <submittedName>
        <fullName evidence="1">Uncharacterized protein</fullName>
    </submittedName>
</protein>